<evidence type="ECO:0000256" key="1">
    <source>
        <dbReference type="ARBA" id="ARBA00004604"/>
    </source>
</evidence>
<evidence type="ECO:0000313" key="7">
    <source>
        <dbReference type="Proteomes" id="UP001381693"/>
    </source>
</evidence>
<dbReference type="PROSITE" id="PS51366">
    <property type="entry name" value="MI"/>
    <property type="match status" value="1"/>
</dbReference>
<feature type="compositionally biased region" description="Acidic residues" evidence="4">
    <location>
        <begin position="291"/>
        <end position="310"/>
    </location>
</feature>
<feature type="region of interest" description="Disordered" evidence="4">
    <location>
        <begin position="221"/>
        <end position="248"/>
    </location>
</feature>
<feature type="compositionally biased region" description="Polar residues" evidence="4">
    <location>
        <begin position="271"/>
        <end position="285"/>
    </location>
</feature>
<dbReference type="InterPro" id="IPR016024">
    <property type="entry name" value="ARM-type_fold"/>
</dbReference>
<feature type="compositionally biased region" description="Basic and acidic residues" evidence="4">
    <location>
        <begin position="547"/>
        <end position="556"/>
    </location>
</feature>
<name>A0AAN9AHK2_HALRR</name>
<dbReference type="Gene3D" id="1.25.40.180">
    <property type="match status" value="1"/>
</dbReference>
<feature type="compositionally biased region" description="Acidic residues" evidence="4">
    <location>
        <begin position="421"/>
        <end position="434"/>
    </location>
</feature>
<sequence>MKTVKEDRYSFSNHLGLRMESRKNKRKQEKLLKKQRAGKRQNLEKIVELTNVNQKKGKKMGNKSENKNKPLLKQGAQRIMKKNKITLNDSEGFQITASNSERMMKLQEFVNQETGKMSNRNKKEKNKKNTLIMPESSQKSNLIKDKKKLESIRKDQEEDTHEINKLGKLLHWNKTQKHKISSKFGDDFGDVFSHILADIEEGTMKRASGYNDKKVSNLFKESSDSESENSHMNSKIENDDAKSWISKPNGKSTLQIRKKIVEKNYQTLCNTSVEDASEDQLSSDSRVSDEGTAENEDDEDFINSDEEDFSDKDSSTALTFLDRYAEECSEDESSDEKPVHDETKEYQLAFEGGSNYYEKPDTIIDNGADCYWSDSDDNRDLDDFIVDDDQVEYETTDSADNEKLSSHQMKNVRKRRRLITLDDDDDESNNEEIENFSTDGVPDIEVKLRDKSKNYRKRITSESDYSSPEKKYSKKKISAISDDENSDLQVIDHKKLKTKKTLKNNISNLTSQGGSNGSVETVADEAPQNNPSTDGVWRKCKKSKKKQTTEDGKEGNDMFVENVDDEPPIVKQKKKKKLKKLNQSSDCDEVKDKPASSHLMAQDVANDVSEDIYGRLRDNQGNIVEEVTQAHNGRYIPPALRKLMAMGIDEKKREELLRLKKTMKGLLNRLAESNLAGISSQIEGMYLRHSHNDVNECLSQLYMESIVAPSLTPERLVQEHALLVAVLSANVGNQVGAHLLTEFVLKLCDEMETKSSNEDVGCKKQDNILLLIANLFNFRVMNAKLVYDILQRLADKFTEKEVDLILLILRTVGFPLRKEDPMALKTFITQIQAQAANHQSKSSANYTRICFMLEVIHSIKNNNPAKVPNYDPTHVQYLKKLTKGLFHKGKALTPLNVTLTDILNSKSLGRWWIVGSAWSGGLKENEVASEKTKVAKKKASCMEEQFSERFKKRAAKLHLTRPPRINIMYIITEGSEDYLDAFDKLLQLKLPANQEQEIFNVILLCCQKSKVYNEFFSHLSIRICKFDKRYKRILQFSVWDKFKELENCKPRDTDNLAQFLVHLIKEDALSITVLKTLSFIDVDEALVNFIKTILRGLLLHPSGSERVLQIFGKISAQPELQVFSQSLRIFISKFIISKKKKDKPNSQMLYSRGQEVLELLSTRGGVLL</sequence>
<evidence type="ECO:0000256" key="4">
    <source>
        <dbReference type="SAM" id="MobiDB-lite"/>
    </source>
</evidence>
<evidence type="ECO:0000259" key="5">
    <source>
        <dbReference type="PROSITE" id="PS51366"/>
    </source>
</evidence>
<keyword evidence="3" id="KW-0539">Nucleus</keyword>
<feature type="region of interest" description="Disordered" evidence="4">
    <location>
        <begin position="271"/>
        <end position="314"/>
    </location>
</feature>
<proteinExistence type="inferred from homology"/>
<reference evidence="6 7" key="1">
    <citation type="submission" date="2023-11" db="EMBL/GenBank/DDBJ databases">
        <title>Halocaridina rubra genome assembly.</title>
        <authorList>
            <person name="Smith C."/>
        </authorList>
    </citation>
    <scope>NUCLEOTIDE SEQUENCE [LARGE SCALE GENOMIC DNA]</scope>
    <source>
        <strain evidence="6">EP-1</strain>
        <tissue evidence="6">Whole</tissue>
    </source>
</reference>
<evidence type="ECO:0000313" key="6">
    <source>
        <dbReference type="EMBL" id="KAK7087012.1"/>
    </source>
</evidence>
<dbReference type="EMBL" id="JAXCGZ010000021">
    <property type="protein sequence ID" value="KAK7087012.1"/>
    <property type="molecule type" value="Genomic_DNA"/>
</dbReference>
<accession>A0AAN9AHK2</accession>
<dbReference type="Pfam" id="PF02847">
    <property type="entry name" value="MA3"/>
    <property type="match status" value="1"/>
</dbReference>
<dbReference type="SMART" id="SM00544">
    <property type="entry name" value="MA3"/>
    <property type="match status" value="1"/>
</dbReference>
<dbReference type="FunFam" id="1.25.40.180:FF:000032">
    <property type="entry name" value="Nucleolar MIF4G domain-containing protein 1"/>
    <property type="match status" value="1"/>
</dbReference>
<evidence type="ECO:0000256" key="3">
    <source>
        <dbReference type="ARBA" id="ARBA00023242"/>
    </source>
</evidence>
<dbReference type="InterPro" id="IPR003890">
    <property type="entry name" value="MIF4G-like_typ-3"/>
</dbReference>
<dbReference type="PANTHER" id="PTHR18034:SF4">
    <property type="entry name" value="NUCLEOLAR MIF4G DOMAIN-CONTAINING PROTEIN 1"/>
    <property type="match status" value="1"/>
</dbReference>
<dbReference type="SUPFAM" id="SSF48371">
    <property type="entry name" value="ARM repeat"/>
    <property type="match status" value="1"/>
</dbReference>
<feature type="domain" description="MI" evidence="5">
    <location>
        <begin position="958"/>
        <end position="1079"/>
    </location>
</feature>
<dbReference type="Pfam" id="PF02854">
    <property type="entry name" value="MIF4G"/>
    <property type="match status" value="1"/>
</dbReference>
<dbReference type="GO" id="GO:0042274">
    <property type="term" value="P:ribosomal small subunit biogenesis"/>
    <property type="evidence" value="ECO:0007669"/>
    <property type="project" value="TreeGrafter"/>
</dbReference>
<comment type="caution">
    <text evidence="6">The sequence shown here is derived from an EMBL/GenBank/DDBJ whole genome shotgun (WGS) entry which is preliminary data.</text>
</comment>
<dbReference type="GO" id="GO:0005730">
    <property type="term" value="C:nucleolus"/>
    <property type="evidence" value="ECO:0007669"/>
    <property type="project" value="UniProtKB-SubCell"/>
</dbReference>
<feature type="region of interest" description="Disordered" evidence="4">
    <location>
        <begin position="15"/>
        <end position="42"/>
    </location>
</feature>
<protein>
    <submittedName>
        <fullName evidence="6">Nucleolar MIF4G domain-containing protein 1</fullName>
    </submittedName>
</protein>
<feature type="region of interest" description="Disordered" evidence="4">
    <location>
        <begin position="507"/>
        <end position="596"/>
    </location>
</feature>
<gene>
    <name evidence="6" type="primary">NOM1</name>
    <name evidence="6" type="ORF">SK128_011353</name>
</gene>
<evidence type="ECO:0000256" key="2">
    <source>
        <dbReference type="ARBA" id="ARBA00006856"/>
    </source>
</evidence>
<dbReference type="SMART" id="SM00543">
    <property type="entry name" value="MIF4G"/>
    <property type="match status" value="1"/>
</dbReference>
<feature type="compositionally biased region" description="Polar residues" evidence="4">
    <location>
        <begin position="507"/>
        <end position="519"/>
    </location>
</feature>
<feature type="region of interest" description="Disordered" evidence="4">
    <location>
        <begin position="421"/>
        <end position="484"/>
    </location>
</feature>
<keyword evidence="7" id="KW-1185">Reference proteome</keyword>
<comment type="similarity">
    <text evidence="2">Belongs to the CWC22 family.</text>
</comment>
<dbReference type="PANTHER" id="PTHR18034">
    <property type="entry name" value="CELL CYCLE CONTROL PROTEIN CWF22-RELATED"/>
    <property type="match status" value="1"/>
</dbReference>
<dbReference type="InterPro" id="IPR003891">
    <property type="entry name" value="Initiation_fac_eIF4g_MI"/>
</dbReference>
<organism evidence="6 7">
    <name type="scientific">Halocaridina rubra</name>
    <name type="common">Hawaiian red shrimp</name>
    <dbReference type="NCBI Taxonomy" id="373956"/>
    <lineage>
        <taxon>Eukaryota</taxon>
        <taxon>Metazoa</taxon>
        <taxon>Ecdysozoa</taxon>
        <taxon>Arthropoda</taxon>
        <taxon>Crustacea</taxon>
        <taxon>Multicrustacea</taxon>
        <taxon>Malacostraca</taxon>
        <taxon>Eumalacostraca</taxon>
        <taxon>Eucarida</taxon>
        <taxon>Decapoda</taxon>
        <taxon>Pleocyemata</taxon>
        <taxon>Caridea</taxon>
        <taxon>Atyoidea</taxon>
        <taxon>Atyidae</taxon>
        <taxon>Halocaridina</taxon>
    </lineage>
</organism>
<feature type="compositionally biased region" description="Basic residues" evidence="4">
    <location>
        <begin position="23"/>
        <end position="39"/>
    </location>
</feature>
<feature type="compositionally biased region" description="Basic and acidic residues" evidence="4">
    <location>
        <begin position="444"/>
        <end position="453"/>
    </location>
</feature>
<dbReference type="Proteomes" id="UP001381693">
    <property type="component" value="Unassembled WGS sequence"/>
</dbReference>
<dbReference type="AlphaFoldDB" id="A0AAN9AHK2"/>
<feature type="compositionally biased region" description="Basic residues" evidence="4">
    <location>
        <begin position="571"/>
        <end position="580"/>
    </location>
</feature>
<dbReference type="GO" id="GO:0003723">
    <property type="term" value="F:RNA binding"/>
    <property type="evidence" value="ECO:0007669"/>
    <property type="project" value="InterPro"/>
</dbReference>
<comment type="subcellular location">
    <subcellularLocation>
        <location evidence="1">Nucleus</location>
        <location evidence="1">Nucleolus</location>
    </subcellularLocation>
</comment>
<dbReference type="InterPro" id="IPR050781">
    <property type="entry name" value="CWC22_splicing_factor"/>
</dbReference>